<name>A0A133U5E3_9EURY</name>
<comment type="caution">
    <text evidence="1">The sequence shown here is derived from an EMBL/GenBank/DDBJ whole genome shotgun (WGS) entry which is preliminary data.</text>
</comment>
<evidence type="ECO:0000313" key="1">
    <source>
        <dbReference type="EMBL" id="KXA89419.1"/>
    </source>
</evidence>
<reference evidence="1 2" key="1">
    <citation type="journal article" date="2016" name="Sci. Rep.">
        <title>Metabolic traits of an uncultured archaeal lineage -MSBL1- from brine pools of the Red Sea.</title>
        <authorList>
            <person name="Mwirichia R."/>
            <person name="Alam I."/>
            <person name="Rashid M."/>
            <person name="Vinu M."/>
            <person name="Ba-Alawi W."/>
            <person name="Anthony Kamau A."/>
            <person name="Kamanda Ngugi D."/>
            <person name="Goker M."/>
            <person name="Klenk H.P."/>
            <person name="Bajic V."/>
            <person name="Stingl U."/>
        </authorList>
    </citation>
    <scope>NUCLEOTIDE SEQUENCE [LARGE SCALE GENOMIC DNA]</scope>
    <source>
        <strain evidence="1">SCGC-AAA259B11</strain>
    </source>
</reference>
<keyword evidence="2" id="KW-1185">Reference proteome</keyword>
<dbReference type="AlphaFoldDB" id="A0A133U5E3"/>
<sequence length="67" mass="7733">MTYLVHEPNAWFGNDAVAVEVDAHPQKKRFIRHFEDNRNRIEVPTLLVVPDEKQNIPAQGSPRGRVQ</sequence>
<organism evidence="1 2">
    <name type="scientific">candidate division MSBL1 archaeon SCGC-AAA259B11</name>
    <dbReference type="NCBI Taxonomy" id="1698260"/>
    <lineage>
        <taxon>Archaea</taxon>
        <taxon>Methanobacteriati</taxon>
        <taxon>Methanobacteriota</taxon>
        <taxon>candidate division MSBL1</taxon>
    </lineage>
</organism>
<dbReference type="Proteomes" id="UP000070184">
    <property type="component" value="Unassembled WGS sequence"/>
</dbReference>
<evidence type="ECO:0000313" key="2">
    <source>
        <dbReference type="Proteomes" id="UP000070184"/>
    </source>
</evidence>
<protein>
    <submittedName>
        <fullName evidence="1">Uncharacterized protein</fullName>
    </submittedName>
</protein>
<gene>
    <name evidence="1" type="ORF">AKJ61_02880</name>
</gene>
<accession>A0A133U5E3</accession>
<dbReference type="EMBL" id="LHXK01000037">
    <property type="protein sequence ID" value="KXA89419.1"/>
    <property type="molecule type" value="Genomic_DNA"/>
</dbReference>
<proteinExistence type="predicted"/>